<accession>A0A0L9UR02</accession>
<dbReference type="Gramene" id="KOM45325">
    <property type="protein sequence ID" value="KOM45325"/>
    <property type="gene ID" value="LR48_Vigan06g063100"/>
</dbReference>
<name>A0A0L9UR02_PHAAN</name>
<dbReference type="AlphaFoldDB" id="A0A0L9UR02"/>
<evidence type="ECO:0000313" key="4">
    <source>
        <dbReference type="Proteomes" id="UP000053144"/>
    </source>
</evidence>
<dbReference type="Proteomes" id="UP000053144">
    <property type="component" value="Chromosome 6"/>
</dbReference>
<dbReference type="PANTHER" id="PTHR31099">
    <property type="entry name" value="OS06G0165300 PROTEIN"/>
    <property type="match status" value="1"/>
</dbReference>
<dbReference type="InterPro" id="IPR007321">
    <property type="entry name" value="Transposase_28"/>
</dbReference>
<feature type="compositionally biased region" description="Low complexity" evidence="1">
    <location>
        <begin position="21"/>
        <end position="36"/>
    </location>
</feature>
<reference evidence="4" key="1">
    <citation type="journal article" date="2015" name="Proc. Natl. Acad. Sci. U.S.A.">
        <title>Genome sequencing of adzuki bean (Vigna angularis) provides insight into high starch and low fat accumulation and domestication.</title>
        <authorList>
            <person name="Yang K."/>
            <person name="Tian Z."/>
            <person name="Chen C."/>
            <person name="Luo L."/>
            <person name="Zhao B."/>
            <person name="Wang Z."/>
            <person name="Yu L."/>
            <person name="Li Y."/>
            <person name="Sun Y."/>
            <person name="Li W."/>
            <person name="Chen Y."/>
            <person name="Li Y."/>
            <person name="Zhang Y."/>
            <person name="Ai D."/>
            <person name="Zhao J."/>
            <person name="Shang C."/>
            <person name="Ma Y."/>
            <person name="Wu B."/>
            <person name="Wang M."/>
            <person name="Gao L."/>
            <person name="Sun D."/>
            <person name="Zhang P."/>
            <person name="Guo F."/>
            <person name="Wang W."/>
            <person name="Li Y."/>
            <person name="Wang J."/>
            <person name="Varshney R.K."/>
            <person name="Wang J."/>
            <person name="Ling H.Q."/>
            <person name="Wan P."/>
        </authorList>
    </citation>
    <scope>NUCLEOTIDE SEQUENCE</scope>
    <source>
        <strain evidence="4">cv. Jingnong 6</strain>
    </source>
</reference>
<dbReference type="PANTHER" id="PTHR31099:SF28">
    <property type="entry name" value="F5J5.12"/>
    <property type="match status" value="1"/>
</dbReference>
<gene>
    <name evidence="3" type="ORF">LR48_Vigan06g063100</name>
</gene>
<evidence type="ECO:0000313" key="3">
    <source>
        <dbReference type="EMBL" id="KOM45325.1"/>
    </source>
</evidence>
<feature type="domain" description="Transposase (putative) gypsy type" evidence="2">
    <location>
        <begin position="164"/>
        <end position="221"/>
    </location>
</feature>
<feature type="region of interest" description="Disordered" evidence="1">
    <location>
        <begin position="1"/>
        <end position="55"/>
    </location>
</feature>
<evidence type="ECO:0000256" key="1">
    <source>
        <dbReference type="SAM" id="MobiDB-lite"/>
    </source>
</evidence>
<dbReference type="Pfam" id="PF04195">
    <property type="entry name" value="Transposase_28"/>
    <property type="match status" value="1"/>
</dbReference>
<proteinExistence type="predicted"/>
<dbReference type="EMBL" id="CM003376">
    <property type="protein sequence ID" value="KOM45325.1"/>
    <property type="molecule type" value="Genomic_DNA"/>
</dbReference>
<protein>
    <recommendedName>
        <fullName evidence="2">Transposase (putative) gypsy type domain-containing protein</fullName>
    </recommendedName>
</protein>
<sequence>MFAVSISSSEESAGQGGRGAVGSDVQSSSSVSSSFLDKSDEREVDSGPGSPFYGGERVINGTSLFLLKGGVRIDRENVEPSDGWPHIKGYDWASHDVGTFVSDFSTREELQWWADRSHIARDVEDARLIHLGVSHRNERVFHGKGASEEDFFFVYTYMFNQLFLRVSFTAFQAPVLRDLNVAPSQLHPNGWAAIQAFVTVCAAMGITPSVAVFLHYFNVRPLARRGCVSLSSVQSGTLFKPYRESFKNFKKRYFKVIIRDSDRSEFHDEAGLPLFPFYWTRDPRKINARAVGCMTPEELEVVRILNTLPRRLSARNFVECLSHEDFDQITFGMVFSMDLLIVLGEQFQGSRPPDGFIQSRVCVHQDPSGSSPYGISDGGCCTTYYGSRPGALYWDRSDHHGRSFFREEEKIEGRGEILFEEEPSRGKLAAPFSPAFSILSFM</sequence>
<evidence type="ECO:0000259" key="2">
    <source>
        <dbReference type="Pfam" id="PF04195"/>
    </source>
</evidence>
<feature type="compositionally biased region" description="Polar residues" evidence="1">
    <location>
        <begin position="1"/>
        <end position="12"/>
    </location>
</feature>
<organism evidence="3 4">
    <name type="scientific">Phaseolus angularis</name>
    <name type="common">Azuki bean</name>
    <name type="synonym">Vigna angularis</name>
    <dbReference type="NCBI Taxonomy" id="3914"/>
    <lineage>
        <taxon>Eukaryota</taxon>
        <taxon>Viridiplantae</taxon>
        <taxon>Streptophyta</taxon>
        <taxon>Embryophyta</taxon>
        <taxon>Tracheophyta</taxon>
        <taxon>Spermatophyta</taxon>
        <taxon>Magnoliopsida</taxon>
        <taxon>eudicotyledons</taxon>
        <taxon>Gunneridae</taxon>
        <taxon>Pentapetalae</taxon>
        <taxon>rosids</taxon>
        <taxon>fabids</taxon>
        <taxon>Fabales</taxon>
        <taxon>Fabaceae</taxon>
        <taxon>Papilionoideae</taxon>
        <taxon>50 kb inversion clade</taxon>
        <taxon>NPAAA clade</taxon>
        <taxon>indigoferoid/millettioid clade</taxon>
        <taxon>Phaseoleae</taxon>
        <taxon>Vigna</taxon>
    </lineage>
</organism>